<feature type="compositionally biased region" description="Basic and acidic residues" evidence="1">
    <location>
        <begin position="693"/>
        <end position="702"/>
    </location>
</feature>
<feature type="transmembrane region" description="Helical" evidence="2">
    <location>
        <begin position="770"/>
        <end position="790"/>
    </location>
</feature>
<feature type="transmembrane region" description="Helical" evidence="2">
    <location>
        <begin position="403"/>
        <end position="422"/>
    </location>
</feature>
<name>A0A0N0P9F4_LEPSE</name>
<dbReference type="OMA" id="CNIFARL"/>
<gene>
    <name evidence="3" type="ORF">ABL78_0253</name>
</gene>
<keyword evidence="4" id="KW-1185">Reference proteome</keyword>
<accession>A0A0N0P9F4</accession>
<feature type="transmembrane region" description="Helical" evidence="2">
    <location>
        <begin position="137"/>
        <end position="158"/>
    </location>
</feature>
<evidence type="ECO:0000313" key="3">
    <source>
        <dbReference type="EMBL" id="KPI90657.1"/>
    </source>
</evidence>
<feature type="transmembrane region" description="Helical" evidence="2">
    <location>
        <begin position="858"/>
        <end position="878"/>
    </location>
</feature>
<feature type="region of interest" description="Disordered" evidence="1">
    <location>
        <begin position="686"/>
        <end position="713"/>
    </location>
</feature>
<comment type="caution">
    <text evidence="3">The sequence shown here is derived from an EMBL/GenBank/DDBJ whole genome shotgun (WGS) entry which is preliminary data.</text>
</comment>
<dbReference type="Proteomes" id="UP000038009">
    <property type="component" value="Unassembled WGS sequence"/>
</dbReference>
<feature type="transmembrane region" description="Helical" evidence="2">
    <location>
        <begin position="230"/>
        <end position="250"/>
    </location>
</feature>
<evidence type="ECO:0000256" key="2">
    <source>
        <dbReference type="SAM" id="Phobius"/>
    </source>
</evidence>
<organism evidence="3 4">
    <name type="scientific">Leptomonas seymouri</name>
    <dbReference type="NCBI Taxonomy" id="5684"/>
    <lineage>
        <taxon>Eukaryota</taxon>
        <taxon>Discoba</taxon>
        <taxon>Euglenozoa</taxon>
        <taxon>Kinetoplastea</taxon>
        <taxon>Metakinetoplastina</taxon>
        <taxon>Trypanosomatida</taxon>
        <taxon>Trypanosomatidae</taxon>
        <taxon>Leishmaniinae</taxon>
        <taxon>Leptomonas</taxon>
    </lineage>
</organism>
<sequence>MRAFLGFELAVVLLCGLVILFLSEVTSRFAASLHQNSIGSAASGVHVSLYWMRRSLTQPYRTWYLHDSESYSTVGLEGRLPHSVVEQGHILLPLHVFYLRLCGQWLRWAQPDLAHTLLTDDDGLMEGRHADARIPHLAIATFAAGCVILVGAPGSWLLMRALVRLLACAVHERERVARVLLPKEKYGTSLAAAAASSSTLPVATEDTEYSDDCRRNAMATKMAAPHSMHAAAALLGALLIVVVGLLPLLVLEVCTWQPWCLAGSLLVWAVYAALKNELQLHVSEAEMSDDAFDLTSPIVENGAVMCYSLKRQPSLVPLVSSVAIATLMSLTHTSCLYITPLLYLWALTSIWQHGYKRVLVKVKDSAAGGASTAAAANCAAAEADGYARVGYSCYLDKMHMNACACYASMCSVLGLLLIIAPWCWHQQPLLSFVDLFASPPLPTAADKTGAFTAKGVVETSFTGAREMQARCLSGPSPFYTCALPAANAWRLSEWFGLPWTHAAKSFTRLFTSQDEYVNRESAHWLAFVTVVATALLNAPSVLALSFYRIRKPLLSFETPVRYAAERAAHQAAQQEHVKAKQRSHHGGGGSGAAAQTSSTPSASAGNERKRATVLTCLCREEYLVKQVVLLAWMLSLSTMSCTVLFMRNGPVSGVLALPCSSLLAAVYAVVYMLRRAHTLAFCPLPSSSTTTEKSSESTRRPETGNLQQGDAPALMHHDCDDPRPLPASRWCTSAVAPSLAHAADVAWLQMIFVASVLSTGALSWAVVPSFLRQLVVGCGGACTAFCLWKLRRWVAVDLSSSIFFKSGCGASALLLLVLVAQLFPHSENRASLSGYLSVFTNKFGDMYASTGETALRAFIYQCTVACAAYMSCILYASLRIGRLSLEPEEVMLMPIEAEPTLFSKPPRAKKQQ</sequence>
<dbReference type="VEuPathDB" id="TriTrypDB:Lsey_0003_0500"/>
<evidence type="ECO:0000256" key="1">
    <source>
        <dbReference type="SAM" id="MobiDB-lite"/>
    </source>
</evidence>
<dbReference type="OrthoDB" id="263559at2759"/>
<feature type="transmembrane region" description="Helical" evidence="2">
    <location>
        <begin position="745"/>
        <end position="764"/>
    </location>
</feature>
<dbReference type="AlphaFoldDB" id="A0A0N0P9F4"/>
<feature type="transmembrane region" description="Helical" evidence="2">
    <location>
        <begin position="627"/>
        <end position="646"/>
    </location>
</feature>
<feature type="region of interest" description="Disordered" evidence="1">
    <location>
        <begin position="573"/>
        <end position="606"/>
    </location>
</feature>
<protein>
    <submittedName>
        <fullName evidence="3">Uncharacterized protein</fullName>
    </submittedName>
</protein>
<evidence type="ECO:0000313" key="4">
    <source>
        <dbReference type="Proteomes" id="UP000038009"/>
    </source>
</evidence>
<feature type="compositionally biased region" description="Low complexity" evidence="1">
    <location>
        <begin position="592"/>
        <end position="605"/>
    </location>
</feature>
<dbReference type="EMBL" id="LJSK01000003">
    <property type="protein sequence ID" value="KPI90657.1"/>
    <property type="molecule type" value="Genomic_DNA"/>
</dbReference>
<keyword evidence="2" id="KW-1133">Transmembrane helix</keyword>
<feature type="transmembrane region" description="Helical" evidence="2">
    <location>
        <begin position="652"/>
        <end position="673"/>
    </location>
</feature>
<feature type="transmembrane region" description="Helical" evidence="2">
    <location>
        <begin position="524"/>
        <end position="547"/>
    </location>
</feature>
<proteinExistence type="predicted"/>
<keyword evidence="2" id="KW-0472">Membrane</keyword>
<reference evidence="3 4" key="1">
    <citation type="journal article" date="2015" name="PLoS Pathog.">
        <title>Leptomonas seymouri: Adaptations to the Dixenous Life Cycle Analyzed by Genome Sequencing, Transcriptome Profiling and Co-infection with Leishmania donovani.</title>
        <authorList>
            <person name="Kraeva N."/>
            <person name="Butenko A."/>
            <person name="Hlavacova J."/>
            <person name="Kostygov A."/>
            <person name="Myskova J."/>
            <person name="Grybchuk D."/>
            <person name="Lestinova T."/>
            <person name="Votypka J."/>
            <person name="Volf P."/>
            <person name="Opperdoes F."/>
            <person name="Flegontov P."/>
            <person name="Lukes J."/>
            <person name="Yurchenko V."/>
        </authorList>
    </citation>
    <scope>NUCLEOTIDE SEQUENCE [LARGE SCALE GENOMIC DNA]</scope>
    <source>
        <strain evidence="3 4">ATCC 30220</strain>
    </source>
</reference>
<keyword evidence="2" id="KW-0812">Transmembrane</keyword>
<feature type="transmembrane region" description="Helical" evidence="2">
    <location>
        <begin position="802"/>
        <end position="823"/>
    </location>
</feature>